<dbReference type="GO" id="GO:1902201">
    <property type="term" value="P:negative regulation of bacterial-type flagellum-dependent cell motility"/>
    <property type="evidence" value="ECO:0007669"/>
    <property type="project" value="TreeGrafter"/>
</dbReference>
<keyword evidence="3" id="KW-0812">Transmembrane</keyword>
<feature type="transmembrane region" description="Helical" evidence="3">
    <location>
        <begin position="180"/>
        <end position="199"/>
    </location>
</feature>
<proteinExistence type="predicted"/>
<dbReference type="Gene3D" id="3.30.70.270">
    <property type="match status" value="1"/>
</dbReference>
<dbReference type="InterPro" id="IPR000160">
    <property type="entry name" value="GGDEF_dom"/>
</dbReference>
<reference evidence="6" key="1">
    <citation type="submission" date="2016-10" db="EMBL/GenBank/DDBJ databases">
        <authorList>
            <person name="Varghese N."/>
            <person name="Submissions S."/>
        </authorList>
    </citation>
    <scope>NUCLEOTIDE SEQUENCE [LARGE SCALE GENOMIC DNA]</scope>
    <source>
        <strain evidence="6">CGMCC 1.9127</strain>
    </source>
</reference>
<keyword evidence="3" id="KW-0472">Membrane</keyword>
<feature type="transmembrane region" description="Helical" evidence="3">
    <location>
        <begin position="12"/>
        <end position="29"/>
    </location>
</feature>
<dbReference type="SMART" id="SM00267">
    <property type="entry name" value="GGDEF"/>
    <property type="match status" value="1"/>
</dbReference>
<dbReference type="GO" id="GO:0043709">
    <property type="term" value="P:cell adhesion involved in single-species biofilm formation"/>
    <property type="evidence" value="ECO:0007669"/>
    <property type="project" value="TreeGrafter"/>
</dbReference>
<dbReference type="EMBL" id="FOBI01000001">
    <property type="protein sequence ID" value="SEK34994.1"/>
    <property type="molecule type" value="Genomic_DNA"/>
</dbReference>
<dbReference type="PANTHER" id="PTHR45138:SF9">
    <property type="entry name" value="DIGUANYLATE CYCLASE DGCM-RELATED"/>
    <property type="match status" value="1"/>
</dbReference>
<feature type="transmembrane region" description="Helical" evidence="3">
    <location>
        <begin position="41"/>
        <end position="57"/>
    </location>
</feature>
<feature type="transmembrane region" description="Helical" evidence="3">
    <location>
        <begin position="118"/>
        <end position="135"/>
    </location>
</feature>
<sequence length="396" mass="44988">MSFSFSALKNNLVSLTLLVITLIAFQHYQSLWLLKLELIEQLLYGLFSITILLTSYFNRSRLAIAALLFFTYYLALVKPLPWQAWLQLHPQWLVLTGAIALSTLALLQDRALLSIHGFYRILLLIGLGGLSYLWLQQTEHISLWFAATPWLAPWQEHLAVELPLLLASIMIFWRSLSQQSLVTAALMFSYCLWLGQYYQLIQLPWSLLLTLLLTYYVAVVLIDSYFLAYRDELTGLPSRRALNQYALSLGRKYSLAMLDIDHFKKFNDSYGHDIGDQVLKLVASKLAQVNGGGKVFRYGGEEFTIVFARKTAEQALPALEAVRQTVADYKMVIRQAQRSNKKARTGKKNSTMKTVSVTISIGVAERGAKQSFEQSLKVADQALYRAKKAGRNQVCR</sequence>
<feature type="transmembrane region" description="Helical" evidence="3">
    <location>
        <begin position="205"/>
        <end position="229"/>
    </location>
</feature>
<dbReference type="EC" id="2.7.7.65" evidence="1"/>
<feature type="transmembrane region" description="Helical" evidence="3">
    <location>
        <begin position="88"/>
        <end position="106"/>
    </location>
</feature>
<dbReference type="SUPFAM" id="SSF55073">
    <property type="entry name" value="Nucleotide cyclase"/>
    <property type="match status" value="1"/>
</dbReference>
<dbReference type="CDD" id="cd01949">
    <property type="entry name" value="GGDEF"/>
    <property type="match status" value="1"/>
</dbReference>
<dbReference type="InterPro" id="IPR029787">
    <property type="entry name" value="Nucleotide_cyclase"/>
</dbReference>
<dbReference type="Pfam" id="PF00990">
    <property type="entry name" value="GGDEF"/>
    <property type="match status" value="1"/>
</dbReference>
<evidence type="ECO:0000256" key="3">
    <source>
        <dbReference type="SAM" id="Phobius"/>
    </source>
</evidence>
<dbReference type="InterPro" id="IPR050469">
    <property type="entry name" value="Diguanylate_Cyclase"/>
</dbReference>
<keyword evidence="3" id="KW-1133">Transmembrane helix</keyword>
<name>A0A1H7GAC0_9GAMM</name>
<dbReference type="Proteomes" id="UP000199297">
    <property type="component" value="Unassembled WGS sequence"/>
</dbReference>
<gene>
    <name evidence="5" type="ORF">SAMN05216262_101135</name>
</gene>
<evidence type="ECO:0000313" key="5">
    <source>
        <dbReference type="EMBL" id="SEK34994.1"/>
    </source>
</evidence>
<evidence type="ECO:0000259" key="4">
    <source>
        <dbReference type="PROSITE" id="PS50887"/>
    </source>
</evidence>
<feature type="domain" description="GGDEF" evidence="4">
    <location>
        <begin position="251"/>
        <end position="396"/>
    </location>
</feature>
<evidence type="ECO:0000313" key="6">
    <source>
        <dbReference type="Proteomes" id="UP000199297"/>
    </source>
</evidence>
<dbReference type="PROSITE" id="PS50887">
    <property type="entry name" value="GGDEF"/>
    <property type="match status" value="1"/>
</dbReference>
<feature type="transmembrane region" description="Helical" evidence="3">
    <location>
        <begin position="64"/>
        <end position="82"/>
    </location>
</feature>
<evidence type="ECO:0000256" key="2">
    <source>
        <dbReference type="ARBA" id="ARBA00034247"/>
    </source>
</evidence>
<dbReference type="STRING" id="641665.GCA_002104455_00568"/>
<dbReference type="PANTHER" id="PTHR45138">
    <property type="entry name" value="REGULATORY COMPONENTS OF SENSORY TRANSDUCTION SYSTEM"/>
    <property type="match status" value="1"/>
</dbReference>
<dbReference type="GO" id="GO:0052621">
    <property type="term" value="F:diguanylate cyclase activity"/>
    <property type="evidence" value="ECO:0007669"/>
    <property type="project" value="UniProtKB-EC"/>
</dbReference>
<dbReference type="AlphaFoldDB" id="A0A1H7GAC0"/>
<keyword evidence="6" id="KW-1185">Reference proteome</keyword>
<dbReference type="RefSeq" id="WP_085283003.1">
    <property type="nucleotide sequence ID" value="NZ_FOBI01000001.1"/>
</dbReference>
<accession>A0A1H7GAC0</accession>
<evidence type="ECO:0000256" key="1">
    <source>
        <dbReference type="ARBA" id="ARBA00012528"/>
    </source>
</evidence>
<organism evidence="5 6">
    <name type="scientific">Colwellia chukchiensis</name>
    <dbReference type="NCBI Taxonomy" id="641665"/>
    <lineage>
        <taxon>Bacteria</taxon>
        <taxon>Pseudomonadati</taxon>
        <taxon>Pseudomonadota</taxon>
        <taxon>Gammaproteobacteria</taxon>
        <taxon>Alteromonadales</taxon>
        <taxon>Colwelliaceae</taxon>
        <taxon>Colwellia</taxon>
    </lineage>
</organism>
<protein>
    <recommendedName>
        <fullName evidence="1">diguanylate cyclase</fullName>
        <ecNumber evidence="1">2.7.7.65</ecNumber>
    </recommendedName>
</protein>
<dbReference type="NCBIfam" id="TIGR00254">
    <property type="entry name" value="GGDEF"/>
    <property type="match status" value="1"/>
</dbReference>
<comment type="catalytic activity">
    <reaction evidence="2">
        <text>2 GTP = 3',3'-c-di-GMP + 2 diphosphate</text>
        <dbReference type="Rhea" id="RHEA:24898"/>
        <dbReference type="ChEBI" id="CHEBI:33019"/>
        <dbReference type="ChEBI" id="CHEBI:37565"/>
        <dbReference type="ChEBI" id="CHEBI:58805"/>
        <dbReference type="EC" id="2.7.7.65"/>
    </reaction>
</comment>
<dbReference type="InterPro" id="IPR043128">
    <property type="entry name" value="Rev_trsase/Diguanyl_cyclase"/>
</dbReference>
<dbReference type="GO" id="GO:0005886">
    <property type="term" value="C:plasma membrane"/>
    <property type="evidence" value="ECO:0007669"/>
    <property type="project" value="TreeGrafter"/>
</dbReference>
<feature type="transmembrane region" description="Helical" evidence="3">
    <location>
        <begin position="155"/>
        <end position="173"/>
    </location>
</feature>